<proteinExistence type="predicted"/>
<accession>A0A0E9T9D2</accession>
<reference evidence="1" key="2">
    <citation type="journal article" date="2015" name="Fish Shellfish Immunol.">
        <title>Early steps in the European eel (Anguilla anguilla)-Vibrio vulnificus interaction in the gills: Role of the RtxA13 toxin.</title>
        <authorList>
            <person name="Callol A."/>
            <person name="Pajuelo D."/>
            <person name="Ebbesson L."/>
            <person name="Teles M."/>
            <person name="MacKenzie S."/>
            <person name="Amaro C."/>
        </authorList>
    </citation>
    <scope>NUCLEOTIDE SEQUENCE</scope>
</reference>
<reference evidence="1" key="1">
    <citation type="submission" date="2014-11" db="EMBL/GenBank/DDBJ databases">
        <authorList>
            <person name="Amaro Gonzalez C."/>
        </authorList>
    </citation>
    <scope>NUCLEOTIDE SEQUENCE</scope>
</reference>
<organism evidence="1">
    <name type="scientific">Anguilla anguilla</name>
    <name type="common">European freshwater eel</name>
    <name type="synonym">Muraena anguilla</name>
    <dbReference type="NCBI Taxonomy" id="7936"/>
    <lineage>
        <taxon>Eukaryota</taxon>
        <taxon>Metazoa</taxon>
        <taxon>Chordata</taxon>
        <taxon>Craniata</taxon>
        <taxon>Vertebrata</taxon>
        <taxon>Euteleostomi</taxon>
        <taxon>Actinopterygii</taxon>
        <taxon>Neopterygii</taxon>
        <taxon>Teleostei</taxon>
        <taxon>Anguilliformes</taxon>
        <taxon>Anguillidae</taxon>
        <taxon>Anguilla</taxon>
    </lineage>
</organism>
<dbReference type="EMBL" id="GBXM01059224">
    <property type="protein sequence ID" value="JAH49353.1"/>
    <property type="molecule type" value="Transcribed_RNA"/>
</dbReference>
<name>A0A0E9T9D2_ANGAN</name>
<sequence>MQMSPPVYTFLF</sequence>
<evidence type="ECO:0000313" key="1">
    <source>
        <dbReference type="EMBL" id="JAH49353.1"/>
    </source>
</evidence>
<protein>
    <submittedName>
        <fullName evidence="1">Uncharacterized protein</fullName>
    </submittedName>
</protein>